<dbReference type="AlphaFoldDB" id="A0A239ENY6"/>
<comment type="function">
    <text evidence="10">Part of the energy-coupling factor (ECF) transporter complex CbiMNOQ involved in cobalt import.</text>
</comment>
<evidence type="ECO:0000256" key="6">
    <source>
        <dbReference type="ARBA" id="ARBA00022989"/>
    </source>
</evidence>
<keyword evidence="5 10" id="KW-0812">Transmembrane</keyword>
<accession>A0A239ENY6</accession>
<evidence type="ECO:0000256" key="4">
    <source>
        <dbReference type="ARBA" id="ARBA00022573"/>
    </source>
</evidence>
<keyword evidence="1 10" id="KW-0171">Cobalt transport</keyword>
<dbReference type="UniPathway" id="UPA00148"/>
<evidence type="ECO:0000256" key="5">
    <source>
        <dbReference type="ARBA" id="ARBA00022692"/>
    </source>
</evidence>
<evidence type="ECO:0000256" key="10">
    <source>
        <dbReference type="HAMAP-Rule" id="MF_00330"/>
    </source>
</evidence>
<comment type="similarity">
    <text evidence="10">Belongs to the CbiN family.</text>
</comment>
<dbReference type="InterPro" id="IPR003705">
    <property type="entry name" value="CbiN"/>
</dbReference>
<dbReference type="GO" id="GO:0005886">
    <property type="term" value="C:plasma membrane"/>
    <property type="evidence" value="ECO:0007669"/>
    <property type="project" value="UniProtKB-SubCell"/>
</dbReference>
<dbReference type="GO" id="GO:0015087">
    <property type="term" value="F:cobalt ion transmembrane transporter activity"/>
    <property type="evidence" value="ECO:0007669"/>
    <property type="project" value="UniProtKB-UniRule"/>
</dbReference>
<feature type="transmembrane region" description="Helical" evidence="10">
    <location>
        <begin position="71"/>
        <end position="88"/>
    </location>
</feature>
<feature type="transmembrane region" description="Helical" evidence="10">
    <location>
        <begin position="12"/>
        <end position="30"/>
    </location>
</feature>
<comment type="subcellular location">
    <subcellularLocation>
        <location evidence="10">Cell membrane</location>
        <topology evidence="10">Multi-pass membrane protein</topology>
    </subcellularLocation>
</comment>
<dbReference type="EMBL" id="FZOJ01000010">
    <property type="protein sequence ID" value="SNS46111.1"/>
    <property type="molecule type" value="Genomic_DNA"/>
</dbReference>
<dbReference type="NCBIfam" id="NF002780">
    <property type="entry name" value="PRK02898.1"/>
    <property type="match status" value="1"/>
</dbReference>
<keyword evidence="6 10" id="KW-1133">Transmembrane helix</keyword>
<evidence type="ECO:0000256" key="7">
    <source>
        <dbReference type="ARBA" id="ARBA00023065"/>
    </source>
</evidence>
<protein>
    <recommendedName>
        <fullName evidence="10">Cobalt transport protein CbiN</fullName>
    </recommendedName>
    <alternativeName>
        <fullName evidence="10">Energy-coupling factor transporter probable substrate-capture protein CbiN</fullName>
        <shortName evidence="10">ECF transporter S component CbiN</shortName>
    </alternativeName>
</protein>
<keyword evidence="2 10" id="KW-0813">Transport</keyword>
<comment type="pathway">
    <text evidence="10">Cofactor biosynthesis; adenosylcobalamin biosynthesis.</text>
</comment>
<dbReference type="PANTHER" id="PTHR38662:SF1">
    <property type="entry name" value="COBALT TRANSPORT PROTEIN CBIN"/>
    <property type="match status" value="1"/>
</dbReference>
<dbReference type="Proteomes" id="UP000198304">
    <property type="component" value="Unassembled WGS sequence"/>
</dbReference>
<gene>
    <name evidence="10" type="primary">cbiN</name>
    <name evidence="11" type="ORF">SAMN05446037_1010128</name>
</gene>
<keyword evidence="8 10" id="KW-0472">Membrane</keyword>
<evidence type="ECO:0000256" key="2">
    <source>
        <dbReference type="ARBA" id="ARBA00022448"/>
    </source>
</evidence>
<dbReference type="RefSeq" id="WP_089283164.1">
    <property type="nucleotide sequence ID" value="NZ_FZOJ01000010.1"/>
</dbReference>
<proteinExistence type="inferred from homology"/>
<dbReference type="OrthoDB" id="1551318at2"/>
<keyword evidence="7 10" id="KW-0406">Ion transport</keyword>
<keyword evidence="12" id="KW-1185">Reference proteome</keyword>
<evidence type="ECO:0000256" key="3">
    <source>
        <dbReference type="ARBA" id="ARBA00022475"/>
    </source>
</evidence>
<evidence type="ECO:0000313" key="12">
    <source>
        <dbReference type="Proteomes" id="UP000198304"/>
    </source>
</evidence>
<name>A0A239ENY6_9FIRM</name>
<organism evidence="11 12">
    <name type="scientific">Anaerovirgula multivorans</name>
    <dbReference type="NCBI Taxonomy" id="312168"/>
    <lineage>
        <taxon>Bacteria</taxon>
        <taxon>Bacillati</taxon>
        <taxon>Bacillota</taxon>
        <taxon>Clostridia</taxon>
        <taxon>Peptostreptococcales</taxon>
        <taxon>Natronincolaceae</taxon>
        <taxon>Anaerovirgula</taxon>
    </lineage>
</organism>
<keyword evidence="9 10" id="KW-0170">Cobalt</keyword>
<comment type="subunit">
    <text evidence="10">Forms an energy-coupling factor (ECF) transporter complex composed of an ATP-binding protein (A component, CbiO), a transmembrane protein (T component, CbiQ) and 2 possible substrate-capture proteins (S components, CbiM and CbiN) of unknown stoichimetry.</text>
</comment>
<sequence length="100" mass="10963">MKSNRKKLFPSTILLLVLAIALMISPLIFLKGAEFEGADDLAGEAILELAPNYEPWFEPIFEPSSDGMEKVLFLLQGAIGGGIILYVLGHMRKTGKKETV</sequence>
<dbReference type="PANTHER" id="PTHR38662">
    <property type="entry name" value="COBALT TRANSPORT PROTEIN CBIN"/>
    <property type="match status" value="1"/>
</dbReference>
<dbReference type="Pfam" id="PF02553">
    <property type="entry name" value="CbiN"/>
    <property type="match status" value="1"/>
</dbReference>
<keyword evidence="3 10" id="KW-1003">Cell membrane</keyword>
<evidence type="ECO:0000256" key="8">
    <source>
        <dbReference type="ARBA" id="ARBA00023136"/>
    </source>
</evidence>
<reference evidence="11 12" key="1">
    <citation type="submission" date="2017-06" db="EMBL/GenBank/DDBJ databases">
        <authorList>
            <person name="Kim H.J."/>
            <person name="Triplett B.A."/>
        </authorList>
    </citation>
    <scope>NUCLEOTIDE SEQUENCE [LARGE SCALE GENOMIC DNA]</scope>
    <source>
        <strain evidence="11 12">SCA</strain>
    </source>
</reference>
<dbReference type="GO" id="GO:0009236">
    <property type="term" value="P:cobalamin biosynthetic process"/>
    <property type="evidence" value="ECO:0007669"/>
    <property type="project" value="UniProtKB-UniRule"/>
</dbReference>
<dbReference type="HAMAP" id="MF_00330">
    <property type="entry name" value="CbiN"/>
    <property type="match status" value="1"/>
</dbReference>
<keyword evidence="4 10" id="KW-0169">Cobalamin biosynthesis</keyword>
<evidence type="ECO:0000256" key="9">
    <source>
        <dbReference type="ARBA" id="ARBA00023285"/>
    </source>
</evidence>
<evidence type="ECO:0000256" key="1">
    <source>
        <dbReference type="ARBA" id="ARBA00022426"/>
    </source>
</evidence>
<evidence type="ECO:0000313" key="11">
    <source>
        <dbReference type="EMBL" id="SNS46111.1"/>
    </source>
</evidence>